<keyword evidence="3" id="KW-1185">Reference proteome</keyword>
<dbReference type="Proteomes" id="UP000027265">
    <property type="component" value="Unassembled WGS sequence"/>
</dbReference>
<keyword evidence="1" id="KW-1133">Transmembrane helix</keyword>
<proteinExistence type="predicted"/>
<reference evidence="3" key="1">
    <citation type="journal article" date="2014" name="Proc. Natl. Acad. Sci. U.S.A.">
        <title>Extensive sampling of basidiomycete genomes demonstrates inadequacy of the white-rot/brown-rot paradigm for wood decay fungi.</title>
        <authorList>
            <person name="Riley R."/>
            <person name="Salamov A.A."/>
            <person name="Brown D.W."/>
            <person name="Nagy L.G."/>
            <person name="Floudas D."/>
            <person name="Held B.W."/>
            <person name="Levasseur A."/>
            <person name="Lombard V."/>
            <person name="Morin E."/>
            <person name="Otillar R."/>
            <person name="Lindquist E.A."/>
            <person name="Sun H."/>
            <person name="LaButti K.M."/>
            <person name="Schmutz J."/>
            <person name="Jabbour D."/>
            <person name="Luo H."/>
            <person name="Baker S.E."/>
            <person name="Pisabarro A.G."/>
            <person name="Walton J.D."/>
            <person name="Blanchette R.A."/>
            <person name="Henrissat B."/>
            <person name="Martin F."/>
            <person name="Cullen D."/>
            <person name="Hibbett D.S."/>
            <person name="Grigoriev I.V."/>
        </authorList>
    </citation>
    <scope>NUCLEOTIDE SEQUENCE [LARGE SCALE GENOMIC DNA]</scope>
    <source>
        <strain evidence="3">MUCL 33604</strain>
    </source>
</reference>
<dbReference type="EMBL" id="KL197714">
    <property type="protein sequence ID" value="KDQ60344.1"/>
    <property type="molecule type" value="Genomic_DNA"/>
</dbReference>
<accession>A0A067Q033</accession>
<keyword evidence="1" id="KW-0472">Membrane</keyword>
<evidence type="ECO:0000256" key="1">
    <source>
        <dbReference type="SAM" id="Phobius"/>
    </source>
</evidence>
<protein>
    <submittedName>
        <fullName evidence="2">Uncharacterized protein</fullName>
    </submittedName>
</protein>
<dbReference type="InParanoid" id="A0A067Q033"/>
<feature type="transmembrane region" description="Helical" evidence="1">
    <location>
        <begin position="6"/>
        <end position="32"/>
    </location>
</feature>
<evidence type="ECO:0000313" key="2">
    <source>
        <dbReference type="EMBL" id="KDQ60344.1"/>
    </source>
</evidence>
<evidence type="ECO:0000313" key="3">
    <source>
        <dbReference type="Proteomes" id="UP000027265"/>
    </source>
</evidence>
<keyword evidence="1" id="KW-0812">Transmembrane</keyword>
<gene>
    <name evidence="2" type="ORF">JAAARDRAFT_603629</name>
</gene>
<dbReference type="HOGENOM" id="CLU_2722583_0_0_1"/>
<sequence>MVLGAWIGRLTFTVVSHCSLLTQLLVVSSLAVRVRRIRSFVVPGWPGSIDRTSCRGESWLRRTRAHNYLDGS</sequence>
<organism evidence="2 3">
    <name type="scientific">Jaapia argillacea MUCL 33604</name>
    <dbReference type="NCBI Taxonomy" id="933084"/>
    <lineage>
        <taxon>Eukaryota</taxon>
        <taxon>Fungi</taxon>
        <taxon>Dikarya</taxon>
        <taxon>Basidiomycota</taxon>
        <taxon>Agaricomycotina</taxon>
        <taxon>Agaricomycetes</taxon>
        <taxon>Agaricomycetidae</taxon>
        <taxon>Jaapiales</taxon>
        <taxon>Jaapiaceae</taxon>
        <taxon>Jaapia</taxon>
    </lineage>
</organism>
<name>A0A067Q033_9AGAM</name>
<dbReference type="AlphaFoldDB" id="A0A067Q033"/>